<keyword evidence="4" id="KW-0488">Methylation</keyword>
<dbReference type="STRING" id="9986.ENSOCUP00000035103"/>
<dbReference type="SMR" id="A0A5F9CNW0"/>
<protein>
    <recommendedName>
        <fullName evidence="9">G protein gamma domain-containing protein</fullName>
    </recommendedName>
</protein>
<evidence type="ECO:0000256" key="8">
    <source>
        <dbReference type="ARBA" id="ARBA00023289"/>
    </source>
</evidence>
<comment type="similarity">
    <text evidence="2">Belongs to the G protein gamma family.</text>
</comment>
<reference evidence="10" key="3">
    <citation type="submission" date="2025-09" db="UniProtKB">
        <authorList>
            <consortium name="Ensembl"/>
        </authorList>
    </citation>
    <scope>IDENTIFICATION</scope>
    <source>
        <strain evidence="10">Thorbecke</strain>
    </source>
</reference>
<keyword evidence="7" id="KW-0449">Lipoprotein</keyword>
<reference evidence="10 11" key="1">
    <citation type="journal article" date="2011" name="Nature">
        <title>A high-resolution map of human evolutionary constraint using 29 mammals.</title>
        <authorList>
            <person name="Lindblad-Toh K."/>
            <person name="Garber M."/>
            <person name="Zuk O."/>
            <person name="Lin M.F."/>
            <person name="Parker B.J."/>
            <person name="Washietl S."/>
            <person name="Kheradpour P."/>
            <person name="Ernst J."/>
            <person name="Jordan G."/>
            <person name="Mauceli E."/>
            <person name="Ward L.D."/>
            <person name="Lowe C.B."/>
            <person name="Holloway A.K."/>
            <person name="Clamp M."/>
            <person name="Gnerre S."/>
            <person name="Alfoldi J."/>
            <person name="Beal K."/>
            <person name="Chang J."/>
            <person name="Clawson H."/>
            <person name="Cuff J."/>
            <person name="Di Palma F."/>
            <person name="Fitzgerald S."/>
            <person name="Flicek P."/>
            <person name="Guttman M."/>
            <person name="Hubisz M.J."/>
            <person name="Jaffe D.B."/>
            <person name="Jungreis I."/>
            <person name="Kent W.J."/>
            <person name="Kostka D."/>
            <person name="Lara M."/>
            <person name="Martins A.L."/>
            <person name="Massingham T."/>
            <person name="Moltke I."/>
            <person name="Raney B.J."/>
            <person name="Rasmussen M.D."/>
            <person name="Robinson J."/>
            <person name="Stark A."/>
            <person name="Vilella A.J."/>
            <person name="Wen J."/>
            <person name="Xie X."/>
            <person name="Zody M.C."/>
            <person name="Baldwin J."/>
            <person name="Bloom T."/>
            <person name="Chin C.W."/>
            <person name="Heiman D."/>
            <person name="Nicol R."/>
            <person name="Nusbaum C."/>
            <person name="Young S."/>
            <person name="Wilkinson J."/>
            <person name="Worley K.C."/>
            <person name="Kovar C.L."/>
            <person name="Muzny D.M."/>
            <person name="Gibbs R.A."/>
            <person name="Cree A."/>
            <person name="Dihn H.H."/>
            <person name="Fowler G."/>
            <person name="Jhangiani S."/>
            <person name="Joshi V."/>
            <person name="Lee S."/>
            <person name="Lewis L.R."/>
            <person name="Nazareth L.V."/>
            <person name="Okwuonu G."/>
            <person name="Santibanez J."/>
            <person name="Warren W.C."/>
            <person name="Mardis E.R."/>
            <person name="Weinstock G.M."/>
            <person name="Wilson R.K."/>
            <person name="Delehaunty K."/>
            <person name="Dooling D."/>
            <person name="Fronik C."/>
            <person name="Fulton L."/>
            <person name="Fulton B."/>
            <person name="Graves T."/>
            <person name="Minx P."/>
            <person name="Sodergren E."/>
            <person name="Birney E."/>
            <person name="Margulies E.H."/>
            <person name="Herrero J."/>
            <person name="Green E.D."/>
            <person name="Haussler D."/>
            <person name="Siepel A."/>
            <person name="Goldman N."/>
            <person name="Pollard K.S."/>
            <person name="Pedersen J.S."/>
            <person name="Lander E.S."/>
            <person name="Kellis M."/>
        </authorList>
    </citation>
    <scope>NUCLEOTIDE SEQUENCE [LARGE SCALE GENOMIC DNA]</scope>
    <source>
        <strain evidence="10 11">Thorbecke inbred</strain>
    </source>
</reference>
<evidence type="ECO:0000256" key="7">
    <source>
        <dbReference type="ARBA" id="ARBA00023288"/>
    </source>
</evidence>
<dbReference type="InParanoid" id="A0A5F9CNW0"/>
<evidence type="ECO:0000256" key="1">
    <source>
        <dbReference type="ARBA" id="ARBA00004342"/>
    </source>
</evidence>
<dbReference type="GO" id="GO:0007186">
    <property type="term" value="P:G protein-coupled receptor signaling pathway"/>
    <property type="evidence" value="ECO:0007669"/>
    <property type="project" value="InterPro"/>
</dbReference>
<dbReference type="GO" id="GO:0005834">
    <property type="term" value="C:heterotrimeric G-protein complex"/>
    <property type="evidence" value="ECO:0007669"/>
    <property type="project" value="InterPro"/>
</dbReference>
<evidence type="ECO:0000256" key="3">
    <source>
        <dbReference type="ARBA" id="ARBA00022475"/>
    </source>
</evidence>
<keyword evidence="11" id="KW-1185">Reference proteome</keyword>
<dbReference type="GO" id="GO:0031681">
    <property type="term" value="F:G-protein beta-subunit binding"/>
    <property type="evidence" value="ECO:0007669"/>
    <property type="project" value="InterPro"/>
</dbReference>
<organism evidence="10 11">
    <name type="scientific">Oryctolagus cuniculus</name>
    <name type="common">Rabbit</name>
    <dbReference type="NCBI Taxonomy" id="9986"/>
    <lineage>
        <taxon>Eukaryota</taxon>
        <taxon>Metazoa</taxon>
        <taxon>Chordata</taxon>
        <taxon>Craniata</taxon>
        <taxon>Vertebrata</taxon>
        <taxon>Euteleostomi</taxon>
        <taxon>Mammalia</taxon>
        <taxon>Eutheria</taxon>
        <taxon>Euarchontoglires</taxon>
        <taxon>Glires</taxon>
        <taxon>Lagomorpha</taxon>
        <taxon>Leporidae</taxon>
        <taxon>Oryctolagus</taxon>
    </lineage>
</organism>
<dbReference type="Proteomes" id="UP000001811">
    <property type="component" value="Chromosome 5"/>
</dbReference>
<dbReference type="InterPro" id="IPR015898">
    <property type="entry name" value="G-protein_gamma-like_dom"/>
</dbReference>
<dbReference type="InterPro" id="IPR036284">
    <property type="entry name" value="GGL_sf"/>
</dbReference>
<sequence length="71" mass="8106">MMSASNNIAQAWKLMEQLLMETKTEVSKSLMGTGQLLQQHFWNDLLLFRVPASKNPFKGKKPCVLFYSSVL</sequence>
<dbReference type="PANTHER" id="PTHR13809">
    <property type="entry name" value="GUANINE NUCLEOTIDE-BINDING PROTEIN GAMMA SUBUNIT"/>
    <property type="match status" value="1"/>
</dbReference>
<evidence type="ECO:0000256" key="2">
    <source>
        <dbReference type="ARBA" id="ARBA00007431"/>
    </source>
</evidence>
<evidence type="ECO:0000256" key="5">
    <source>
        <dbReference type="ARBA" id="ARBA00023136"/>
    </source>
</evidence>
<keyword evidence="3" id="KW-1003">Cell membrane</keyword>
<dbReference type="AlphaFoldDB" id="A0A5F9CNW0"/>
<evidence type="ECO:0000313" key="10">
    <source>
        <dbReference type="Ensembl" id="ENSOCUP00000035103.1"/>
    </source>
</evidence>
<dbReference type="Gene3D" id="4.10.260.10">
    <property type="entry name" value="Transducin (heterotrimeric G protein), gamma chain"/>
    <property type="match status" value="1"/>
</dbReference>
<dbReference type="SUPFAM" id="SSF48670">
    <property type="entry name" value="Transducin (heterotrimeric G protein), gamma chain"/>
    <property type="match status" value="1"/>
</dbReference>
<dbReference type="EMBL" id="AAGW02052728">
    <property type="status" value="NOT_ANNOTATED_CDS"/>
    <property type="molecule type" value="Genomic_DNA"/>
</dbReference>
<dbReference type="Ensembl" id="ENSOCUT00000036749.1">
    <property type="protein sequence ID" value="ENSOCUP00000035103.1"/>
    <property type="gene ID" value="ENSOCUG00000031625.1"/>
</dbReference>
<comment type="subcellular location">
    <subcellularLocation>
        <location evidence="1">Cell membrane</location>
        <topology evidence="1">Lipid-anchor</topology>
        <orientation evidence="1">Cytoplasmic side</orientation>
    </subcellularLocation>
</comment>
<dbReference type="PROSITE" id="PS50058">
    <property type="entry name" value="G_PROTEIN_GAMMA"/>
    <property type="match status" value="1"/>
</dbReference>
<proteinExistence type="inferred from homology"/>
<keyword evidence="8" id="KW-0636">Prenylation</keyword>
<dbReference type="InterPro" id="IPR001770">
    <property type="entry name" value="G-protein_gamma"/>
</dbReference>
<evidence type="ECO:0000313" key="11">
    <source>
        <dbReference type="Proteomes" id="UP000001811"/>
    </source>
</evidence>
<reference evidence="10" key="2">
    <citation type="submission" date="2025-08" db="UniProtKB">
        <authorList>
            <consortium name="Ensembl"/>
        </authorList>
    </citation>
    <scope>IDENTIFICATION</scope>
    <source>
        <strain evidence="10">Thorbecke</strain>
    </source>
</reference>
<name>A0A5F9CNW0_RABIT</name>
<accession>A0A5F9CNW0</accession>
<keyword evidence="6" id="KW-0807">Transducer</keyword>
<keyword evidence="5" id="KW-0472">Membrane</keyword>
<evidence type="ECO:0000256" key="6">
    <source>
        <dbReference type="ARBA" id="ARBA00023224"/>
    </source>
</evidence>
<evidence type="ECO:0000256" key="4">
    <source>
        <dbReference type="ARBA" id="ARBA00022481"/>
    </source>
</evidence>
<feature type="domain" description="G protein gamma" evidence="9">
    <location>
        <begin position="4"/>
        <end position="66"/>
    </location>
</feature>
<evidence type="ECO:0000259" key="9">
    <source>
        <dbReference type="PROSITE" id="PS50058"/>
    </source>
</evidence>